<evidence type="ECO:0000256" key="1">
    <source>
        <dbReference type="SAM" id="Phobius"/>
    </source>
</evidence>
<reference evidence="3" key="1">
    <citation type="submission" date="2017-10" db="EMBL/GenBank/DDBJ databases">
        <title>Rapid genome shrinkage in a self-fertile nematode reveals novel sperm competition proteins.</title>
        <authorList>
            <person name="Yin D."/>
            <person name="Schwarz E.M."/>
            <person name="Thomas C.G."/>
            <person name="Felde R.L."/>
            <person name="Korf I.F."/>
            <person name="Cutter A.D."/>
            <person name="Schartner C.M."/>
            <person name="Ralston E.J."/>
            <person name="Meyer B.J."/>
            <person name="Haag E.S."/>
        </authorList>
    </citation>
    <scope>NUCLEOTIDE SEQUENCE [LARGE SCALE GENOMIC DNA]</scope>
    <source>
        <strain evidence="3">JU1422</strain>
    </source>
</reference>
<dbReference type="AlphaFoldDB" id="A0A2G5UJ93"/>
<accession>A0A2G5UJ93</accession>
<keyword evidence="1" id="KW-0812">Transmembrane</keyword>
<name>A0A2G5UJ93_9PELO</name>
<gene>
    <name evidence="2" type="primary">Cnig_chr_III.g11258</name>
    <name evidence="2" type="ORF">B9Z55_011258</name>
</gene>
<keyword evidence="1" id="KW-1133">Transmembrane helix</keyword>
<protein>
    <submittedName>
        <fullName evidence="2">Uncharacterized protein</fullName>
    </submittedName>
</protein>
<dbReference type="EMBL" id="PDUG01000003">
    <property type="protein sequence ID" value="PIC39630.1"/>
    <property type="molecule type" value="Genomic_DNA"/>
</dbReference>
<evidence type="ECO:0000313" key="3">
    <source>
        <dbReference type="Proteomes" id="UP000230233"/>
    </source>
</evidence>
<keyword evidence="1" id="KW-0472">Membrane</keyword>
<feature type="transmembrane region" description="Helical" evidence="1">
    <location>
        <begin position="224"/>
        <end position="244"/>
    </location>
</feature>
<evidence type="ECO:0000313" key="2">
    <source>
        <dbReference type="EMBL" id="PIC39630.1"/>
    </source>
</evidence>
<sequence>MPCPPLFQEPEAPPEPVKDETMAMFINSSILELLNETDDNRPVLRTLEKLLERCPEEDRESSADELKGLKDVEKFVKKFGRRNMEKEHTLGVNIRVNVKIIVVTVAVFVLFGPSIEPKLPLCAKPEDKNCMGKVQMAFELALSGPILLLMHLIMKAKSRRIMAEIRHQRFIWEGINNLKNRMKDDCGHKIMLSEITRRQMDAVKTMHDYLEPMKLKVKVMANRFNLTEMFLHHIFFAYLFMRFIVSGKTILSGVYIPLEVTNIICFVYMLKKSWETYFVVMDQLFEYTGYDEWIDEKLDFFFF</sequence>
<dbReference type="OrthoDB" id="10295613at2759"/>
<keyword evidence="3" id="KW-1185">Reference proteome</keyword>
<feature type="transmembrane region" description="Helical" evidence="1">
    <location>
        <begin position="135"/>
        <end position="154"/>
    </location>
</feature>
<proteinExistence type="predicted"/>
<organism evidence="2 3">
    <name type="scientific">Caenorhabditis nigoni</name>
    <dbReference type="NCBI Taxonomy" id="1611254"/>
    <lineage>
        <taxon>Eukaryota</taxon>
        <taxon>Metazoa</taxon>
        <taxon>Ecdysozoa</taxon>
        <taxon>Nematoda</taxon>
        <taxon>Chromadorea</taxon>
        <taxon>Rhabditida</taxon>
        <taxon>Rhabditina</taxon>
        <taxon>Rhabditomorpha</taxon>
        <taxon>Rhabditoidea</taxon>
        <taxon>Rhabditidae</taxon>
        <taxon>Peloderinae</taxon>
        <taxon>Caenorhabditis</taxon>
    </lineage>
</organism>
<dbReference type="Proteomes" id="UP000230233">
    <property type="component" value="Chromosome III"/>
</dbReference>
<feature type="transmembrane region" description="Helical" evidence="1">
    <location>
        <begin position="96"/>
        <end position="115"/>
    </location>
</feature>
<comment type="caution">
    <text evidence="2">The sequence shown here is derived from an EMBL/GenBank/DDBJ whole genome shotgun (WGS) entry which is preliminary data.</text>
</comment>
<feature type="transmembrane region" description="Helical" evidence="1">
    <location>
        <begin position="250"/>
        <end position="270"/>
    </location>
</feature>